<dbReference type="InterPro" id="IPR044974">
    <property type="entry name" value="Disease_R_plants"/>
</dbReference>
<keyword evidence="10" id="KW-1185">Reference proteome</keyword>
<feature type="domain" description="TIR" evidence="8">
    <location>
        <begin position="1"/>
        <end position="172"/>
    </location>
</feature>
<dbReference type="Gene3D" id="3.80.10.10">
    <property type="entry name" value="Ribonuclease Inhibitor"/>
    <property type="match status" value="2"/>
</dbReference>
<dbReference type="InterPro" id="IPR027417">
    <property type="entry name" value="P-loop_NTPase"/>
</dbReference>
<dbReference type="Pfam" id="PF01582">
    <property type="entry name" value="TIR"/>
    <property type="match status" value="1"/>
</dbReference>
<evidence type="ECO:0000256" key="6">
    <source>
        <dbReference type="ARBA" id="ARBA00023027"/>
    </source>
</evidence>
<comment type="catalytic activity">
    <reaction evidence="7">
        <text>NAD(+) + H2O = ADP-D-ribose + nicotinamide + H(+)</text>
        <dbReference type="Rhea" id="RHEA:16301"/>
        <dbReference type="ChEBI" id="CHEBI:15377"/>
        <dbReference type="ChEBI" id="CHEBI:15378"/>
        <dbReference type="ChEBI" id="CHEBI:17154"/>
        <dbReference type="ChEBI" id="CHEBI:57540"/>
        <dbReference type="ChEBI" id="CHEBI:57967"/>
        <dbReference type="EC" id="3.2.2.6"/>
    </reaction>
    <physiologicalReaction direction="left-to-right" evidence="7">
        <dbReference type="Rhea" id="RHEA:16302"/>
    </physiologicalReaction>
</comment>
<dbReference type="InterPro" id="IPR058192">
    <property type="entry name" value="WHD_ROQ1-like"/>
</dbReference>
<evidence type="ECO:0000313" key="10">
    <source>
        <dbReference type="Proteomes" id="UP000245207"/>
    </source>
</evidence>
<reference evidence="9 10" key="1">
    <citation type="journal article" date="2018" name="Mol. Plant">
        <title>The genome of Artemisia annua provides insight into the evolution of Asteraceae family and artemisinin biosynthesis.</title>
        <authorList>
            <person name="Shen Q."/>
            <person name="Zhang L."/>
            <person name="Liao Z."/>
            <person name="Wang S."/>
            <person name="Yan T."/>
            <person name="Shi P."/>
            <person name="Liu M."/>
            <person name="Fu X."/>
            <person name="Pan Q."/>
            <person name="Wang Y."/>
            <person name="Lv Z."/>
            <person name="Lu X."/>
            <person name="Zhang F."/>
            <person name="Jiang W."/>
            <person name="Ma Y."/>
            <person name="Chen M."/>
            <person name="Hao X."/>
            <person name="Li L."/>
            <person name="Tang Y."/>
            <person name="Lv G."/>
            <person name="Zhou Y."/>
            <person name="Sun X."/>
            <person name="Brodelius P.E."/>
            <person name="Rose J.K.C."/>
            <person name="Tang K."/>
        </authorList>
    </citation>
    <scope>NUCLEOTIDE SEQUENCE [LARGE SCALE GENOMIC DNA]</scope>
    <source>
        <strain evidence="10">cv. Huhao1</strain>
        <tissue evidence="9">Leaf</tissue>
    </source>
</reference>
<evidence type="ECO:0000256" key="1">
    <source>
        <dbReference type="ARBA" id="ARBA00011982"/>
    </source>
</evidence>
<protein>
    <recommendedName>
        <fullName evidence="1">ADP-ribosyl cyclase/cyclic ADP-ribose hydrolase</fullName>
        <ecNumber evidence="1">3.2.2.6</ecNumber>
    </recommendedName>
</protein>
<dbReference type="InterPro" id="IPR042197">
    <property type="entry name" value="Apaf_helical"/>
</dbReference>
<keyword evidence="6" id="KW-0520">NAD</keyword>
<name>A0A2U1KSH5_ARTAN</name>
<dbReference type="PRINTS" id="PR00364">
    <property type="entry name" value="DISEASERSIST"/>
</dbReference>
<dbReference type="Gene3D" id="1.10.8.430">
    <property type="entry name" value="Helical domain of apoptotic protease-activating factors"/>
    <property type="match status" value="1"/>
</dbReference>
<evidence type="ECO:0000313" key="9">
    <source>
        <dbReference type="EMBL" id="PWA39691.1"/>
    </source>
</evidence>
<gene>
    <name evidence="9" type="ORF">CTI12_AA476390</name>
</gene>
<dbReference type="GO" id="GO:0006952">
    <property type="term" value="P:defense response"/>
    <property type="evidence" value="ECO:0007669"/>
    <property type="project" value="UniProtKB-KW"/>
</dbReference>
<evidence type="ECO:0000256" key="5">
    <source>
        <dbReference type="ARBA" id="ARBA00022821"/>
    </source>
</evidence>
<dbReference type="InterPro" id="IPR036390">
    <property type="entry name" value="WH_DNA-bd_sf"/>
</dbReference>
<dbReference type="OrthoDB" id="1357022at2759"/>
<dbReference type="Gene3D" id="3.40.50.10140">
    <property type="entry name" value="Toll/interleukin-1 receptor homology (TIR) domain"/>
    <property type="match status" value="1"/>
</dbReference>
<dbReference type="SUPFAM" id="SSF52200">
    <property type="entry name" value="Toll/Interleukin receptor TIR domain"/>
    <property type="match status" value="1"/>
</dbReference>
<dbReference type="SUPFAM" id="SSF46785">
    <property type="entry name" value="Winged helix' DNA-binding domain"/>
    <property type="match status" value="1"/>
</dbReference>
<dbReference type="InterPro" id="IPR002182">
    <property type="entry name" value="NB-ARC"/>
</dbReference>
<dbReference type="FunFam" id="3.40.50.10140:FF:000007">
    <property type="entry name" value="Disease resistance protein (TIR-NBS-LRR class)"/>
    <property type="match status" value="1"/>
</dbReference>
<dbReference type="InterPro" id="IPR000157">
    <property type="entry name" value="TIR_dom"/>
</dbReference>
<keyword evidence="4" id="KW-0378">Hydrolase</keyword>
<dbReference type="InterPro" id="IPR035897">
    <property type="entry name" value="Toll_tir_struct_dom_sf"/>
</dbReference>
<proteinExistence type="predicted"/>
<dbReference type="Pfam" id="PF00931">
    <property type="entry name" value="NB-ARC"/>
    <property type="match status" value="1"/>
</dbReference>
<dbReference type="Proteomes" id="UP000245207">
    <property type="component" value="Unassembled WGS sequence"/>
</dbReference>
<evidence type="ECO:0000256" key="3">
    <source>
        <dbReference type="ARBA" id="ARBA00022737"/>
    </source>
</evidence>
<dbReference type="EC" id="3.2.2.6" evidence="1"/>
<dbReference type="GO" id="GO:0007165">
    <property type="term" value="P:signal transduction"/>
    <property type="evidence" value="ECO:0007669"/>
    <property type="project" value="InterPro"/>
</dbReference>
<sequence>MSKGWGEDTRKNFVDHLYKALEDRLVRTYKDDITLPRGESVGPALLEAIEESKFAVIIFSKNYADSSWCLDELVHIMKCRDERGLIIIPIFYDVEPTEVRKQKGDFGKAFAKLTKMSVRRKLFAKQETLKVKMWRKALVDASNISGWEPKNVANGHEAAVIQIIVDAISDKLLSPNSDIDEDEEFVGMRARAQDLIKSLEIGTGGVRMVGIWGIGGGGKTTLATSVYMKINHHFQGHCIKVDNIREESSKSDLKKLQEDILKGLLKIEGSVQNVDQIIRSRLRNSKVLILLDDVDDREQLQALVGSKKWFGDGSRIIITTRNEQLLKSHRVDYISQVRLLSHDEANQLLKRHAYNEVDPVKDYETLSSRVVSYSAGLPLALKVLGSFLYDKDEKEWMSTLDRLKQIPESEIVEKLKISYDGLKKVEKELFLDIACFFRGKKKDNKMEIFEACGFHPDIGIKVLIQKALITINLDGYFNMHDLVQEMAHYIVRGEHPDNPEKHSRVWKDEDISNMSIEDATMENDKIEALGDYKIRDLVPSQFFKFVSNLKKLRWIHVDMGNVSNVDNVEGPNFLSNELRYISLGYYPATPFPDSFQPMNLVVLKIYKSFQTELWRSHKRLPQLKVLQLREMRKLASTPNFDGLPCLQRLELCFCDDLEEIHPSIGNHRSLKSVEVKFCRNLRMFPTIFKMDKLELLEISYCHKSLKFPDIQSNMESLVQLTLNGICIEGLLSSIGERCTSLISLELHNCFVIRSIEIDFDGLKHLKYFRFDGKAQPGNDGKAQPGKMLLTHCLQRLDLVGCCLEDGELPSAIGEMSNLQELNLMDNNFSKLHFSISQLTRLKLLNLRGCKRLLELPQLPSSIAILLADECNSLTDMGDFYVDCKRLWYASLICSNMVIDGNRFLQTMLQGETADENHCVTLYLQGLEIPKGFTPCLREGRKCTLQLPENWCSEFCGLLMCAVSKNDLLDLLYPTITIQQVTGGLPGMDFEDDVVWKENVDYTLPISDIKDLTLVGYIPLASLRHTNWWDSTYKKLSFSISINECSGFGVRLVGRKGGSGPTETSEEILTDSYSGISDGKYDYTPGFRIKHDSKNLLAISPPRY</sequence>
<keyword evidence="2" id="KW-0433">Leucine-rich repeat</keyword>
<dbReference type="AlphaFoldDB" id="A0A2U1KSH5"/>
<organism evidence="9 10">
    <name type="scientific">Artemisia annua</name>
    <name type="common">Sweet wormwood</name>
    <dbReference type="NCBI Taxonomy" id="35608"/>
    <lineage>
        <taxon>Eukaryota</taxon>
        <taxon>Viridiplantae</taxon>
        <taxon>Streptophyta</taxon>
        <taxon>Embryophyta</taxon>
        <taxon>Tracheophyta</taxon>
        <taxon>Spermatophyta</taxon>
        <taxon>Magnoliopsida</taxon>
        <taxon>eudicotyledons</taxon>
        <taxon>Gunneridae</taxon>
        <taxon>Pentapetalae</taxon>
        <taxon>asterids</taxon>
        <taxon>campanulids</taxon>
        <taxon>Asterales</taxon>
        <taxon>Asteraceae</taxon>
        <taxon>Asteroideae</taxon>
        <taxon>Anthemideae</taxon>
        <taxon>Artemisiinae</taxon>
        <taxon>Artemisia</taxon>
    </lineage>
</organism>
<dbReference type="PANTHER" id="PTHR11017:SF340">
    <property type="entry name" value="NB-ARC-RELATED"/>
    <property type="match status" value="1"/>
</dbReference>
<evidence type="ECO:0000256" key="4">
    <source>
        <dbReference type="ARBA" id="ARBA00022801"/>
    </source>
</evidence>
<dbReference type="GO" id="GO:0061809">
    <property type="term" value="F:NAD+ nucleosidase activity, cyclic ADP-ribose generating"/>
    <property type="evidence" value="ECO:0007669"/>
    <property type="project" value="UniProtKB-EC"/>
</dbReference>
<evidence type="ECO:0000256" key="2">
    <source>
        <dbReference type="ARBA" id="ARBA00022614"/>
    </source>
</evidence>
<dbReference type="InterPro" id="IPR045344">
    <property type="entry name" value="C-JID"/>
</dbReference>
<dbReference type="Pfam" id="PF20160">
    <property type="entry name" value="C-JID"/>
    <property type="match status" value="1"/>
</dbReference>
<dbReference type="Gene3D" id="3.40.50.300">
    <property type="entry name" value="P-loop containing nucleotide triphosphate hydrolases"/>
    <property type="match status" value="1"/>
</dbReference>
<dbReference type="SMART" id="SM00255">
    <property type="entry name" value="TIR"/>
    <property type="match status" value="1"/>
</dbReference>
<evidence type="ECO:0000256" key="7">
    <source>
        <dbReference type="ARBA" id="ARBA00047304"/>
    </source>
</evidence>
<keyword evidence="3" id="KW-0677">Repeat</keyword>
<dbReference type="PANTHER" id="PTHR11017">
    <property type="entry name" value="LEUCINE-RICH REPEAT-CONTAINING PROTEIN"/>
    <property type="match status" value="1"/>
</dbReference>
<dbReference type="SUPFAM" id="SSF52058">
    <property type="entry name" value="L domain-like"/>
    <property type="match status" value="1"/>
</dbReference>
<dbReference type="InterPro" id="IPR032675">
    <property type="entry name" value="LRR_dom_sf"/>
</dbReference>
<dbReference type="GO" id="GO:0043531">
    <property type="term" value="F:ADP binding"/>
    <property type="evidence" value="ECO:0007669"/>
    <property type="project" value="InterPro"/>
</dbReference>
<dbReference type="PROSITE" id="PS50104">
    <property type="entry name" value="TIR"/>
    <property type="match status" value="1"/>
</dbReference>
<keyword evidence="9" id="KW-0675">Receptor</keyword>
<accession>A0A2U1KSH5</accession>
<comment type="caution">
    <text evidence="9">The sequence shown here is derived from an EMBL/GenBank/DDBJ whole genome shotgun (WGS) entry which is preliminary data.</text>
</comment>
<dbReference type="SUPFAM" id="SSF52540">
    <property type="entry name" value="P-loop containing nucleoside triphosphate hydrolases"/>
    <property type="match status" value="1"/>
</dbReference>
<dbReference type="EMBL" id="PKPP01014401">
    <property type="protein sequence ID" value="PWA39691.1"/>
    <property type="molecule type" value="Genomic_DNA"/>
</dbReference>
<keyword evidence="5" id="KW-0611">Plant defense</keyword>
<evidence type="ECO:0000259" key="8">
    <source>
        <dbReference type="PROSITE" id="PS50104"/>
    </source>
</evidence>
<dbReference type="Pfam" id="PF23282">
    <property type="entry name" value="WHD_ROQ1"/>
    <property type="match status" value="1"/>
</dbReference>